<feature type="compositionally biased region" description="Basic residues" evidence="1">
    <location>
        <begin position="93"/>
        <end position="105"/>
    </location>
</feature>
<reference evidence="2 3" key="1">
    <citation type="journal article" date="2008" name="Nat. Biotechnol.">
        <title>Genome sequencing and analysis of the filamentous fungus Penicillium chrysogenum.</title>
        <authorList>
            <person name="van den Berg M.A."/>
            <person name="Albang R."/>
            <person name="Albermann K."/>
            <person name="Badger J.H."/>
            <person name="Daran J.-M."/>
            <person name="Driessen A.J.M."/>
            <person name="Garcia-Estrada C."/>
            <person name="Fedorova N.D."/>
            <person name="Harris D.M."/>
            <person name="Heijne W.H.M."/>
            <person name="Joardar V.S."/>
            <person name="Kiel J.A.K.W."/>
            <person name="Kovalchuk A."/>
            <person name="Martin J.F."/>
            <person name="Nierman W.C."/>
            <person name="Nijland J.G."/>
            <person name="Pronk J.T."/>
            <person name="Roubos J.A."/>
            <person name="van der Klei I.J."/>
            <person name="van Peij N.N.M.E."/>
            <person name="Veenhuis M."/>
            <person name="von Doehren H."/>
            <person name="Wagner C."/>
            <person name="Wortman J.R."/>
            <person name="Bovenberg R.A.L."/>
        </authorList>
    </citation>
    <scope>NUCLEOTIDE SEQUENCE [LARGE SCALE GENOMIC DNA]</scope>
    <source>
        <strain evidence="3">ATCC 28089 / DSM 1075 / NRRL 1951 / Wisconsin 54-1255</strain>
    </source>
</reference>
<accession>B6HWT5</accession>
<feature type="compositionally biased region" description="Polar residues" evidence="1">
    <location>
        <begin position="36"/>
        <end position="52"/>
    </location>
</feature>
<proteinExistence type="predicted"/>
<gene>
    <name evidence="2" type="ORF">Pc24g01440</name>
    <name evidence="2" type="ORF">PCH_Pc24g01440</name>
</gene>
<protein>
    <submittedName>
        <fullName evidence="2">Uncharacterized protein</fullName>
    </submittedName>
</protein>
<dbReference type="HOGENOM" id="CLU_960102_0_0_1"/>
<name>B6HWT5_PENRW</name>
<evidence type="ECO:0000313" key="2">
    <source>
        <dbReference type="EMBL" id="CAP87052.1"/>
    </source>
</evidence>
<sequence length="290" mass="32811">MSHVGNPFNVTGFVFTEVPTNYSIGPTYNPLPSEIGSGSSLHPSVPQSESWLTRSVSSTVTPSPRPSSSHREIRPRPAPTLPQPETKNEEKQRARRPTKKARRRVYTPNQPARRNEMRSAWLVPPTFVTLANHNSATQDQRSRSRDYPPYNRESPPQASVEALQKALKTQVLHSLGALRKIAMDHHALNLVPEIIDGWVAEIEGVDARNIPIASSMATQMFVPFERLTSILTECITATGPMRNFTIRDQAIEFLKYILTYAEKYYLVQGSQVYLDIGRWMERLTNTNMRN</sequence>
<organism evidence="2 3">
    <name type="scientific">Penicillium rubens (strain ATCC 28089 / DSM 1075 / NRRL 1951 / Wisconsin 54-1255)</name>
    <name type="common">Penicillium chrysogenum</name>
    <dbReference type="NCBI Taxonomy" id="500485"/>
    <lineage>
        <taxon>Eukaryota</taxon>
        <taxon>Fungi</taxon>
        <taxon>Dikarya</taxon>
        <taxon>Ascomycota</taxon>
        <taxon>Pezizomycotina</taxon>
        <taxon>Eurotiomycetes</taxon>
        <taxon>Eurotiomycetidae</taxon>
        <taxon>Eurotiales</taxon>
        <taxon>Aspergillaceae</taxon>
        <taxon>Penicillium</taxon>
        <taxon>Penicillium chrysogenum species complex</taxon>
    </lineage>
</organism>
<dbReference type="OrthoDB" id="4356735at2759"/>
<dbReference type="EMBL" id="AM920439">
    <property type="protein sequence ID" value="CAP87052.1"/>
    <property type="molecule type" value="Genomic_DNA"/>
</dbReference>
<dbReference type="VEuPathDB" id="FungiDB:PCH_Pc24g01440"/>
<feature type="region of interest" description="Disordered" evidence="1">
    <location>
        <begin position="35"/>
        <end position="119"/>
    </location>
</feature>
<evidence type="ECO:0000256" key="1">
    <source>
        <dbReference type="SAM" id="MobiDB-lite"/>
    </source>
</evidence>
<dbReference type="AlphaFoldDB" id="B6HWT5"/>
<evidence type="ECO:0000313" key="3">
    <source>
        <dbReference type="Proteomes" id="UP000000724"/>
    </source>
</evidence>
<dbReference type="Proteomes" id="UP000000724">
    <property type="component" value="Contig Pc00c24"/>
</dbReference>
<feature type="region of interest" description="Disordered" evidence="1">
    <location>
        <begin position="131"/>
        <end position="159"/>
    </location>
</feature>
<feature type="compositionally biased region" description="Low complexity" evidence="1">
    <location>
        <begin position="53"/>
        <end position="62"/>
    </location>
</feature>
<keyword evidence="3" id="KW-1185">Reference proteome</keyword>